<comment type="subcellular location">
    <subcellularLocation>
        <location evidence="1">Membrane</location>
        <topology evidence="1">Single-pass membrane protein</topology>
    </subcellularLocation>
</comment>
<evidence type="ECO:0000313" key="7">
    <source>
        <dbReference type="EMBL" id="PRQ44117.1"/>
    </source>
</evidence>
<keyword evidence="3 5" id="KW-1133">Transmembrane helix</keyword>
<organism evidence="7 8">
    <name type="scientific">Rosa chinensis</name>
    <name type="common">China rose</name>
    <dbReference type="NCBI Taxonomy" id="74649"/>
    <lineage>
        <taxon>Eukaryota</taxon>
        <taxon>Viridiplantae</taxon>
        <taxon>Streptophyta</taxon>
        <taxon>Embryophyta</taxon>
        <taxon>Tracheophyta</taxon>
        <taxon>Spermatophyta</taxon>
        <taxon>Magnoliopsida</taxon>
        <taxon>eudicotyledons</taxon>
        <taxon>Gunneridae</taxon>
        <taxon>Pentapetalae</taxon>
        <taxon>rosids</taxon>
        <taxon>fabids</taxon>
        <taxon>Rosales</taxon>
        <taxon>Rosaceae</taxon>
        <taxon>Rosoideae</taxon>
        <taxon>Rosoideae incertae sedis</taxon>
        <taxon>Rosa</taxon>
    </lineage>
</organism>
<evidence type="ECO:0000256" key="4">
    <source>
        <dbReference type="ARBA" id="ARBA00023136"/>
    </source>
</evidence>
<dbReference type="GO" id="GO:0005886">
    <property type="term" value="C:plasma membrane"/>
    <property type="evidence" value="ECO:0007669"/>
    <property type="project" value="TreeGrafter"/>
</dbReference>
<keyword evidence="2 5" id="KW-0812">Transmembrane</keyword>
<dbReference type="InterPro" id="IPR044839">
    <property type="entry name" value="NDR1-like"/>
</dbReference>
<dbReference type="OrthoDB" id="1426517at2759"/>
<dbReference type="Gramene" id="PRQ44117">
    <property type="protein sequence ID" value="PRQ44117"/>
    <property type="gene ID" value="RchiOBHm_Chr3g0475681"/>
</dbReference>
<evidence type="ECO:0000259" key="6">
    <source>
        <dbReference type="Pfam" id="PF03168"/>
    </source>
</evidence>
<keyword evidence="4 5" id="KW-0472">Membrane</keyword>
<comment type="caution">
    <text evidence="7">The sequence shown here is derived from an EMBL/GenBank/DDBJ whole genome shotgun (WGS) entry which is preliminary data.</text>
</comment>
<sequence>MSSKDCGNHGHKKRRERIRRCCAGLLIFNFILLVTILIIWAILQPSKPRFILQDVTVYNFNNTVPNVFSSSFQVTISSRNPNEKLGIYYDKLDVYATYRAQQITFSTLIPPTYQGHKDVNIWSPFIYGTNVPIAPYNSIALGQDQAAGTVLLLIKIDGRVRWKIGTFITGKYHLYVRCPAFITLGAKTTGIVVGENAVKYQLVQRCKVSV</sequence>
<protein>
    <submittedName>
        <fullName evidence="7">Putative Late embryogenesis abundant protein, LEA-14</fullName>
    </submittedName>
</protein>
<dbReference type="PANTHER" id="PTHR31415:SF51">
    <property type="entry name" value="LATE EMBRYOGENESIS ABUNDANT (LEA) HYDROXYPROLINE-RICH GLYCOPROTEIN FAMILY"/>
    <property type="match status" value="1"/>
</dbReference>
<evidence type="ECO:0000313" key="8">
    <source>
        <dbReference type="Proteomes" id="UP000238479"/>
    </source>
</evidence>
<evidence type="ECO:0000256" key="5">
    <source>
        <dbReference type="SAM" id="Phobius"/>
    </source>
</evidence>
<name>A0A2P6RCG0_ROSCH</name>
<dbReference type="InterPro" id="IPR004864">
    <property type="entry name" value="LEA_2"/>
</dbReference>
<evidence type="ECO:0000256" key="2">
    <source>
        <dbReference type="ARBA" id="ARBA00022692"/>
    </source>
</evidence>
<dbReference type="GO" id="GO:0098542">
    <property type="term" value="P:defense response to other organism"/>
    <property type="evidence" value="ECO:0007669"/>
    <property type="project" value="InterPro"/>
</dbReference>
<feature type="domain" description="Late embryogenesis abundant protein LEA-2 subgroup" evidence="6">
    <location>
        <begin position="75"/>
        <end position="177"/>
    </location>
</feature>
<dbReference type="Proteomes" id="UP000238479">
    <property type="component" value="Chromosome 3"/>
</dbReference>
<dbReference type="Pfam" id="PF03168">
    <property type="entry name" value="LEA_2"/>
    <property type="match status" value="1"/>
</dbReference>
<dbReference type="AlphaFoldDB" id="A0A2P6RCG0"/>
<accession>A0A2P6RCG0</accession>
<keyword evidence="8" id="KW-1185">Reference proteome</keyword>
<dbReference type="OMA" id="CGNHADD"/>
<dbReference type="GO" id="GO:0009506">
    <property type="term" value="C:plasmodesma"/>
    <property type="evidence" value="ECO:0007669"/>
    <property type="project" value="TreeGrafter"/>
</dbReference>
<dbReference type="STRING" id="74649.A0A2P6RCG0"/>
<evidence type="ECO:0000256" key="1">
    <source>
        <dbReference type="ARBA" id="ARBA00004167"/>
    </source>
</evidence>
<gene>
    <name evidence="7" type="ORF">RchiOBHm_Chr3g0475681</name>
</gene>
<feature type="transmembrane region" description="Helical" evidence="5">
    <location>
        <begin position="21"/>
        <end position="43"/>
    </location>
</feature>
<dbReference type="PANTHER" id="PTHR31415">
    <property type="entry name" value="OS05G0367900 PROTEIN"/>
    <property type="match status" value="1"/>
</dbReference>
<dbReference type="EMBL" id="PDCK01000041">
    <property type="protein sequence ID" value="PRQ44117.1"/>
    <property type="molecule type" value="Genomic_DNA"/>
</dbReference>
<reference evidence="7 8" key="1">
    <citation type="journal article" date="2018" name="Nat. Genet.">
        <title>The Rosa genome provides new insights in the design of modern roses.</title>
        <authorList>
            <person name="Bendahmane M."/>
        </authorList>
    </citation>
    <scope>NUCLEOTIDE SEQUENCE [LARGE SCALE GENOMIC DNA]</scope>
    <source>
        <strain evidence="8">cv. Old Blush</strain>
    </source>
</reference>
<evidence type="ECO:0000256" key="3">
    <source>
        <dbReference type="ARBA" id="ARBA00022989"/>
    </source>
</evidence>
<proteinExistence type="predicted"/>